<proteinExistence type="predicted"/>
<dbReference type="EMBL" id="CAUEEQ010073580">
    <property type="protein sequence ID" value="CAJ0966314.1"/>
    <property type="molecule type" value="Genomic_DNA"/>
</dbReference>
<accession>A0ABN9MLQ7</accession>
<name>A0ABN9MLQ7_9NEOB</name>
<sequence>MAFPPLWLHGLPVYPDVACGNASSNTSSGGRLVTFEVPENTTVKISQDATASLILLWKVTAGGFNQCSLIDGRSVTLLQAAGGLVFPEEMLALGNNYFIGFVNDSVSKCIVALRLVVVVKVTDCIPEGRSPEAPHCFGKGECVTKKKETSFNAPHDPVCLGSRCLALPAPDVTVSQNSQQRKFTDRHIGTPK</sequence>
<organism evidence="1 2">
    <name type="scientific">Ranitomeya imitator</name>
    <name type="common">mimic poison frog</name>
    <dbReference type="NCBI Taxonomy" id="111125"/>
    <lineage>
        <taxon>Eukaryota</taxon>
        <taxon>Metazoa</taxon>
        <taxon>Chordata</taxon>
        <taxon>Craniata</taxon>
        <taxon>Vertebrata</taxon>
        <taxon>Euteleostomi</taxon>
        <taxon>Amphibia</taxon>
        <taxon>Batrachia</taxon>
        <taxon>Anura</taxon>
        <taxon>Neobatrachia</taxon>
        <taxon>Hyloidea</taxon>
        <taxon>Dendrobatidae</taxon>
        <taxon>Dendrobatinae</taxon>
        <taxon>Ranitomeya</taxon>
    </lineage>
</organism>
<comment type="caution">
    <text evidence="1">The sequence shown here is derived from an EMBL/GenBank/DDBJ whole genome shotgun (WGS) entry which is preliminary data.</text>
</comment>
<keyword evidence="2" id="KW-1185">Reference proteome</keyword>
<gene>
    <name evidence="1" type="ORF">RIMI_LOCUS21176581</name>
</gene>
<protein>
    <submittedName>
        <fullName evidence="1">Uncharacterized protein</fullName>
    </submittedName>
</protein>
<reference evidence="1" key="1">
    <citation type="submission" date="2023-07" db="EMBL/GenBank/DDBJ databases">
        <authorList>
            <person name="Stuckert A."/>
        </authorList>
    </citation>
    <scope>NUCLEOTIDE SEQUENCE</scope>
</reference>
<dbReference type="Proteomes" id="UP001176940">
    <property type="component" value="Unassembled WGS sequence"/>
</dbReference>
<evidence type="ECO:0000313" key="1">
    <source>
        <dbReference type="EMBL" id="CAJ0966314.1"/>
    </source>
</evidence>
<evidence type="ECO:0000313" key="2">
    <source>
        <dbReference type="Proteomes" id="UP001176940"/>
    </source>
</evidence>